<evidence type="ECO:0000256" key="1">
    <source>
        <dbReference type="SAM" id="SignalP"/>
    </source>
</evidence>
<reference evidence="2 3" key="1">
    <citation type="submission" date="2017-02" db="EMBL/GenBank/DDBJ databases">
        <authorList>
            <person name="Peterson S.W."/>
        </authorList>
    </citation>
    <scope>NUCLEOTIDE SEQUENCE [LARGE SCALE GENOMIC DNA]</scope>
    <source>
        <strain evidence="2 3">P15</strain>
    </source>
</reference>
<dbReference type="Proteomes" id="UP000190341">
    <property type="component" value="Unassembled WGS sequence"/>
</dbReference>
<evidence type="ECO:0000313" key="3">
    <source>
        <dbReference type="Proteomes" id="UP000190341"/>
    </source>
</evidence>
<name>A0A1T5JVJ7_9GAMM</name>
<proteinExistence type="predicted"/>
<feature type="signal peptide" evidence="1">
    <location>
        <begin position="1"/>
        <end position="22"/>
    </location>
</feature>
<dbReference type="STRING" id="428993.SAMN06296058_1121"/>
<keyword evidence="3" id="KW-1185">Reference proteome</keyword>
<dbReference type="RefSeq" id="WP_079723456.1">
    <property type="nucleotide sequence ID" value="NZ_BMCL01000002.1"/>
</dbReference>
<accession>A0A1T5JVJ7</accession>
<sequence length="111" mass="12325">MKRPLARAVIAVFLLATGWVVAAFATPKLAQSTCIAYAQDYLRTHPVHGRTLNGQIVPASPDDMVTKVEGPFQTSVWYSVPRHLHATVYVHQCHALPWKTTLGERKALHLV</sequence>
<feature type="chain" id="PRO_5012911081" evidence="1">
    <location>
        <begin position="23"/>
        <end position="111"/>
    </location>
</feature>
<organism evidence="2 3">
    <name type="scientific">Pseudoxanthomonas indica</name>
    <dbReference type="NCBI Taxonomy" id="428993"/>
    <lineage>
        <taxon>Bacteria</taxon>
        <taxon>Pseudomonadati</taxon>
        <taxon>Pseudomonadota</taxon>
        <taxon>Gammaproteobacteria</taxon>
        <taxon>Lysobacterales</taxon>
        <taxon>Lysobacteraceae</taxon>
        <taxon>Pseudoxanthomonas</taxon>
    </lineage>
</organism>
<dbReference type="EMBL" id="FUZV01000001">
    <property type="protein sequence ID" value="SKC55385.1"/>
    <property type="molecule type" value="Genomic_DNA"/>
</dbReference>
<evidence type="ECO:0000313" key="2">
    <source>
        <dbReference type="EMBL" id="SKC55385.1"/>
    </source>
</evidence>
<dbReference type="AlphaFoldDB" id="A0A1T5JVJ7"/>
<keyword evidence="1" id="KW-0732">Signal</keyword>
<gene>
    <name evidence="2" type="ORF">SAMN06296058_1121</name>
</gene>
<protein>
    <submittedName>
        <fullName evidence="2">Uncharacterized protein</fullName>
    </submittedName>
</protein>